<organism evidence="3 4">
    <name type="scientific">Prymnesium parvum</name>
    <name type="common">Toxic golden alga</name>
    <dbReference type="NCBI Taxonomy" id="97485"/>
    <lineage>
        <taxon>Eukaryota</taxon>
        <taxon>Haptista</taxon>
        <taxon>Haptophyta</taxon>
        <taxon>Prymnesiophyceae</taxon>
        <taxon>Prymnesiales</taxon>
        <taxon>Prymnesiaceae</taxon>
        <taxon>Prymnesium</taxon>
    </lineage>
</organism>
<feature type="transmembrane region" description="Helical" evidence="2">
    <location>
        <begin position="230"/>
        <end position="256"/>
    </location>
</feature>
<dbReference type="Proteomes" id="UP001515480">
    <property type="component" value="Unassembled WGS sequence"/>
</dbReference>
<evidence type="ECO:0000313" key="3">
    <source>
        <dbReference type="EMBL" id="KAL1504144.1"/>
    </source>
</evidence>
<accession>A0AB34IRR4</accession>
<protein>
    <recommendedName>
        <fullName evidence="5">THH1/TOM1/TOM3 domain-containing protein</fullName>
    </recommendedName>
</protein>
<name>A0AB34IRR4_PRYPA</name>
<keyword evidence="4" id="KW-1185">Reference proteome</keyword>
<dbReference type="AlphaFoldDB" id="A0AB34IRR4"/>
<gene>
    <name evidence="3" type="ORF">AB1Y20_010553</name>
</gene>
<keyword evidence="2" id="KW-1133">Transmembrane helix</keyword>
<proteinExistence type="predicted"/>
<evidence type="ECO:0000313" key="4">
    <source>
        <dbReference type="Proteomes" id="UP001515480"/>
    </source>
</evidence>
<sequence>MNLTPALQVTALLCALMLALVVAWTSWSVRKHGWRKRSLRRYSYLLFILLLTLRLAWCAACLFFRDPAASREALDDADGGGVLFDEGALRSLAVVVVGRLCFCAHFCVFSMLVCGWADSTWMMMSGRAAQPLALRASTIFYYLGTPFVVVNTICVLVSIGTLVPPLLCRDGSPECAQLANTWNWWGVAAMASFSLVLALAAVGAGTAVSCKIRDIASVEPALRPFAYAKLVKVALAAIVFWSCLLARACVLGWLLVGRPVGLGVFFACAILLPELLPTTAALLVLRRRACPPTTDWLTCCLGRGVGLEDSGSSTYGSRRPGEVGDSATYRRL</sequence>
<evidence type="ECO:0008006" key="5">
    <source>
        <dbReference type="Google" id="ProtNLM"/>
    </source>
</evidence>
<feature type="region of interest" description="Disordered" evidence="1">
    <location>
        <begin position="308"/>
        <end position="332"/>
    </location>
</feature>
<keyword evidence="2" id="KW-0812">Transmembrane</keyword>
<feature type="transmembrane region" description="Helical" evidence="2">
    <location>
        <begin position="44"/>
        <end position="65"/>
    </location>
</feature>
<comment type="caution">
    <text evidence="3">The sequence shown here is derived from an EMBL/GenBank/DDBJ whole genome shotgun (WGS) entry which is preliminary data.</text>
</comment>
<feature type="transmembrane region" description="Helical" evidence="2">
    <location>
        <begin position="92"/>
        <end position="118"/>
    </location>
</feature>
<dbReference type="EMBL" id="JBGBPQ010000020">
    <property type="protein sequence ID" value="KAL1504144.1"/>
    <property type="molecule type" value="Genomic_DNA"/>
</dbReference>
<feature type="transmembrane region" description="Helical" evidence="2">
    <location>
        <begin position="182"/>
        <end position="209"/>
    </location>
</feature>
<feature type="transmembrane region" description="Helical" evidence="2">
    <location>
        <begin position="139"/>
        <end position="162"/>
    </location>
</feature>
<evidence type="ECO:0000256" key="1">
    <source>
        <dbReference type="SAM" id="MobiDB-lite"/>
    </source>
</evidence>
<feature type="transmembrane region" description="Helical" evidence="2">
    <location>
        <begin position="6"/>
        <end position="24"/>
    </location>
</feature>
<reference evidence="3 4" key="1">
    <citation type="journal article" date="2024" name="Science">
        <title>Giant polyketide synthase enzymes in the biosynthesis of giant marine polyether toxins.</title>
        <authorList>
            <person name="Fallon T.R."/>
            <person name="Shende V.V."/>
            <person name="Wierzbicki I.H."/>
            <person name="Pendleton A.L."/>
            <person name="Watervoot N.F."/>
            <person name="Auber R.P."/>
            <person name="Gonzalez D.J."/>
            <person name="Wisecaver J.H."/>
            <person name="Moore B.S."/>
        </authorList>
    </citation>
    <scope>NUCLEOTIDE SEQUENCE [LARGE SCALE GENOMIC DNA]</scope>
    <source>
        <strain evidence="3 4">12B1</strain>
    </source>
</reference>
<evidence type="ECO:0000256" key="2">
    <source>
        <dbReference type="SAM" id="Phobius"/>
    </source>
</evidence>
<feature type="transmembrane region" description="Helical" evidence="2">
    <location>
        <begin position="262"/>
        <end position="285"/>
    </location>
</feature>
<keyword evidence="2" id="KW-0472">Membrane</keyword>